<dbReference type="AlphaFoldDB" id="A0A7R9T205"/>
<organism evidence="1">
    <name type="scientific">Ostreococcus sp. 'lucimarinus'</name>
    <dbReference type="NCBI Taxonomy" id="242159"/>
    <lineage>
        <taxon>Eukaryota</taxon>
        <taxon>Viridiplantae</taxon>
        <taxon>Chlorophyta</taxon>
        <taxon>Mamiellophyceae</taxon>
        <taxon>Mamiellales</taxon>
        <taxon>Bathycoccaceae</taxon>
        <taxon>Ostreococcus</taxon>
    </lineage>
</organism>
<protein>
    <submittedName>
        <fullName evidence="1">Uncharacterized protein</fullName>
    </submittedName>
</protein>
<dbReference type="EMBL" id="HBDX01003537">
    <property type="protein sequence ID" value="CAD8222327.1"/>
    <property type="molecule type" value="Transcribed_RNA"/>
</dbReference>
<reference evidence="1" key="1">
    <citation type="submission" date="2021-01" db="EMBL/GenBank/DDBJ databases">
        <authorList>
            <person name="Corre E."/>
            <person name="Pelletier E."/>
            <person name="Niang G."/>
            <person name="Scheremetjew M."/>
            <person name="Finn R."/>
            <person name="Kale V."/>
            <person name="Holt S."/>
            <person name="Cochrane G."/>
            <person name="Meng A."/>
            <person name="Brown T."/>
            <person name="Cohen L."/>
        </authorList>
    </citation>
    <scope>NUCLEOTIDE SEQUENCE</scope>
    <source>
        <strain evidence="1">Clade-A-BCC118000</strain>
    </source>
</reference>
<dbReference type="PANTHER" id="PTHR13109:SF7">
    <property type="entry name" value="NEUROCHONDRIN"/>
    <property type="match status" value="1"/>
</dbReference>
<dbReference type="PANTHER" id="PTHR13109">
    <property type="entry name" value="NEUROCHONDRIN"/>
    <property type="match status" value="1"/>
</dbReference>
<gene>
    <name evidence="1" type="ORF">OLUC0939_LOCUS3050</name>
</gene>
<proteinExistence type="predicted"/>
<accession>A0A7R9T205</accession>
<evidence type="ECO:0000313" key="1">
    <source>
        <dbReference type="EMBL" id="CAD8222327.1"/>
    </source>
</evidence>
<sequence>MTGIDVLSFAERLATDADADADAPTLEETLELCASDVQEKKLVGALLATKVLARVAERQRASTCDAIAKALGAKFLNALLKPAAADADAESRLNATMRTSLGLSVCSALCQSDAFASSKTMAFWVPTFEKCAGRVARSGFEDLCDEAAADALECAFAHVIAKSKLAEAASAGEGEAVEVRLRVPEGTVLAAKEALREGKLCKLSAVAMDVFDYSMCSEFLNEQSVDSVEIVSSLEILPQICKIMREAAGSELQLRAMTVLHHLYTFFLPLPPEAPRRDVFQSGIERANQDILEAMWVVLNSRTPRLMRFYALDITALASNVVNTKKGAPNADNFLPWLLAIDAQPPPVVLAGAVSAGATKKVPSLLALIVELVRVEISVALHGLSDATKGVDVMAELGFGSAMRLYSEIMITISVIVSQVLSEDGEITERGKTLLKDEMGRLSIQELMRIEATNRDIVNTMLEAFEDTETREIFSVETRQGLMQAIMFNWAESPSTWQSRFARLMPYWFGEMLELDARRVESPLELDAIKMSRTIGFIHGFMSIIEDVEGVELLIESKFLSMFSDVYVAHASKRIDAAESYETSVYLSTCLRAITESIDTLAKATSSADSPIHALRASFIESMELMHKRVRDSYLERLPESMREKSNVDEYVVGENGERFSVAEKAYAEEVHAVLKKRGVFAGDDAHLDSVTRGVEKL</sequence>
<dbReference type="InterPro" id="IPR008709">
    <property type="entry name" value="Neurochondrin"/>
</dbReference>
<name>A0A7R9T205_9CHLO</name>